<gene>
    <name evidence="9 10" type="primary">ybeY</name>
    <name evidence="10" type="ORF">KHM83_08770</name>
</gene>
<evidence type="ECO:0000256" key="3">
    <source>
        <dbReference type="ARBA" id="ARBA00022552"/>
    </source>
</evidence>
<protein>
    <recommendedName>
        <fullName evidence="9">Endoribonuclease YbeY</fullName>
        <ecNumber evidence="9">3.1.-.-</ecNumber>
    </recommendedName>
</protein>
<name>A0ABS5PNM3_9FIRM</name>
<keyword evidence="4 9" id="KW-0540">Nuclease</keyword>
<dbReference type="NCBIfam" id="TIGR00043">
    <property type="entry name" value="rRNA maturation RNase YbeY"/>
    <property type="match status" value="1"/>
</dbReference>
<keyword evidence="7 9" id="KW-0378">Hydrolase</keyword>
<dbReference type="Gene3D" id="3.40.390.30">
    <property type="entry name" value="Metalloproteases ('zincins'), catalytic domain"/>
    <property type="match status" value="1"/>
</dbReference>
<keyword evidence="6 9" id="KW-0255">Endonuclease</keyword>
<dbReference type="HAMAP" id="MF_00009">
    <property type="entry name" value="Endoribonucl_YbeY"/>
    <property type="match status" value="1"/>
</dbReference>
<dbReference type="PANTHER" id="PTHR46986:SF1">
    <property type="entry name" value="ENDORIBONUCLEASE YBEY, CHLOROPLASTIC"/>
    <property type="match status" value="1"/>
</dbReference>
<keyword evidence="5 9" id="KW-0479">Metal-binding</keyword>
<comment type="caution">
    <text evidence="10">The sequence shown here is derived from an EMBL/GenBank/DDBJ whole genome shotgun (WGS) entry which is preliminary data.</text>
</comment>
<accession>A0ABS5PNM3</accession>
<evidence type="ECO:0000313" key="10">
    <source>
        <dbReference type="EMBL" id="MBS7526768.1"/>
    </source>
</evidence>
<keyword evidence="11" id="KW-1185">Reference proteome</keyword>
<sequence length="156" mass="17747">MKHKMNIELSNETELALPAFINARIEEVVSAVLEQEGFDVDGEVSVLFTDNVGIQALNAEYRQKDTPTDVLSFPQYDDLYALSDMPVFLYLGDIVISLEQASQQAESFGHSLEREIFYLVVHSVLHLLGCDHMEETDKRIMREKEKSALKHLGIFK</sequence>
<keyword evidence="9" id="KW-0963">Cytoplasm</keyword>
<dbReference type="EMBL" id="JAHBCL010000013">
    <property type="protein sequence ID" value="MBS7526768.1"/>
    <property type="molecule type" value="Genomic_DNA"/>
</dbReference>
<comment type="similarity">
    <text evidence="1 9">Belongs to the endoribonuclease YbeY family.</text>
</comment>
<dbReference type="Pfam" id="PF02130">
    <property type="entry name" value="YbeY"/>
    <property type="match status" value="1"/>
</dbReference>
<evidence type="ECO:0000256" key="6">
    <source>
        <dbReference type="ARBA" id="ARBA00022759"/>
    </source>
</evidence>
<evidence type="ECO:0000313" key="11">
    <source>
        <dbReference type="Proteomes" id="UP000746471"/>
    </source>
</evidence>
<evidence type="ECO:0000256" key="2">
    <source>
        <dbReference type="ARBA" id="ARBA00022517"/>
    </source>
</evidence>
<evidence type="ECO:0000256" key="9">
    <source>
        <dbReference type="HAMAP-Rule" id="MF_00009"/>
    </source>
</evidence>
<comment type="function">
    <text evidence="9">Single strand-specific metallo-endoribonuclease involved in late-stage 70S ribosome quality control and in maturation of the 3' terminus of the 16S rRNA.</text>
</comment>
<dbReference type="PANTHER" id="PTHR46986">
    <property type="entry name" value="ENDORIBONUCLEASE YBEY, CHLOROPLASTIC"/>
    <property type="match status" value="1"/>
</dbReference>
<dbReference type="SUPFAM" id="SSF55486">
    <property type="entry name" value="Metalloproteases ('zincins'), catalytic domain"/>
    <property type="match status" value="1"/>
</dbReference>
<comment type="cofactor">
    <cofactor evidence="9">
        <name>Zn(2+)</name>
        <dbReference type="ChEBI" id="CHEBI:29105"/>
    </cofactor>
    <text evidence="9">Binds 1 zinc ion.</text>
</comment>
<proteinExistence type="inferred from homology"/>
<feature type="binding site" evidence="9">
    <location>
        <position position="122"/>
    </location>
    <ligand>
        <name>Zn(2+)</name>
        <dbReference type="ChEBI" id="CHEBI:29105"/>
        <note>catalytic</note>
    </ligand>
</feature>
<reference evidence="10 11" key="1">
    <citation type="submission" date="2021-05" db="EMBL/GenBank/DDBJ databases">
        <title>Fusibacter ferrireducens sp. nov., an anaerobic, sulfur- and Fe-reducing bacterium isolated from the mangrove sediment.</title>
        <authorList>
            <person name="Qiu D."/>
        </authorList>
    </citation>
    <scope>NUCLEOTIDE SEQUENCE [LARGE SCALE GENOMIC DNA]</scope>
    <source>
        <strain evidence="10 11">DSM 12116</strain>
    </source>
</reference>
<keyword evidence="2 9" id="KW-0690">Ribosome biogenesis</keyword>
<evidence type="ECO:0000256" key="8">
    <source>
        <dbReference type="ARBA" id="ARBA00022833"/>
    </source>
</evidence>
<evidence type="ECO:0000256" key="5">
    <source>
        <dbReference type="ARBA" id="ARBA00022723"/>
    </source>
</evidence>
<dbReference type="Proteomes" id="UP000746471">
    <property type="component" value="Unassembled WGS sequence"/>
</dbReference>
<comment type="subcellular location">
    <subcellularLocation>
        <location evidence="9">Cytoplasm</location>
    </subcellularLocation>
</comment>
<organism evidence="10 11">
    <name type="scientific">Fusibacter paucivorans</name>
    <dbReference type="NCBI Taxonomy" id="76009"/>
    <lineage>
        <taxon>Bacteria</taxon>
        <taxon>Bacillati</taxon>
        <taxon>Bacillota</taxon>
        <taxon>Clostridia</taxon>
        <taxon>Eubacteriales</taxon>
        <taxon>Eubacteriales Family XII. Incertae Sedis</taxon>
        <taxon>Fusibacter</taxon>
    </lineage>
</organism>
<keyword evidence="3 9" id="KW-0698">rRNA processing</keyword>
<evidence type="ECO:0000256" key="7">
    <source>
        <dbReference type="ARBA" id="ARBA00022801"/>
    </source>
</evidence>
<evidence type="ECO:0000256" key="1">
    <source>
        <dbReference type="ARBA" id="ARBA00010875"/>
    </source>
</evidence>
<dbReference type="InterPro" id="IPR023091">
    <property type="entry name" value="MetalPrtase_cat_dom_sf_prd"/>
</dbReference>
<evidence type="ECO:0000256" key="4">
    <source>
        <dbReference type="ARBA" id="ARBA00022722"/>
    </source>
</evidence>
<feature type="binding site" evidence="9">
    <location>
        <position position="132"/>
    </location>
    <ligand>
        <name>Zn(2+)</name>
        <dbReference type="ChEBI" id="CHEBI:29105"/>
        <note>catalytic</note>
    </ligand>
</feature>
<feature type="binding site" evidence="9">
    <location>
        <position position="126"/>
    </location>
    <ligand>
        <name>Zn(2+)</name>
        <dbReference type="ChEBI" id="CHEBI:29105"/>
        <note>catalytic</note>
    </ligand>
</feature>
<dbReference type="EC" id="3.1.-.-" evidence="9"/>
<keyword evidence="8 9" id="KW-0862">Zinc</keyword>
<dbReference type="InterPro" id="IPR002036">
    <property type="entry name" value="YbeY"/>
</dbReference>